<evidence type="ECO:0000313" key="2">
    <source>
        <dbReference type="Proteomes" id="UP000593567"/>
    </source>
</evidence>
<accession>A0A7J7KH46</accession>
<name>A0A7J7KH46_BUGNE</name>
<organism evidence="1 2">
    <name type="scientific">Bugula neritina</name>
    <name type="common">Brown bryozoan</name>
    <name type="synonym">Sertularia neritina</name>
    <dbReference type="NCBI Taxonomy" id="10212"/>
    <lineage>
        <taxon>Eukaryota</taxon>
        <taxon>Metazoa</taxon>
        <taxon>Spiralia</taxon>
        <taxon>Lophotrochozoa</taxon>
        <taxon>Bryozoa</taxon>
        <taxon>Gymnolaemata</taxon>
        <taxon>Cheilostomatida</taxon>
        <taxon>Flustrina</taxon>
        <taxon>Buguloidea</taxon>
        <taxon>Bugulidae</taxon>
        <taxon>Bugula</taxon>
    </lineage>
</organism>
<protein>
    <submittedName>
        <fullName evidence="1">Uncharacterized protein</fullName>
    </submittedName>
</protein>
<gene>
    <name evidence="1" type="ORF">EB796_004490</name>
</gene>
<dbReference type="EMBL" id="VXIV02000606">
    <property type="protein sequence ID" value="KAF6037211.1"/>
    <property type="molecule type" value="Genomic_DNA"/>
</dbReference>
<reference evidence="1" key="1">
    <citation type="submission" date="2020-06" db="EMBL/GenBank/DDBJ databases">
        <title>Draft genome of Bugula neritina, a colonial animal packing powerful symbionts and potential medicines.</title>
        <authorList>
            <person name="Rayko M."/>
        </authorList>
    </citation>
    <scope>NUCLEOTIDE SEQUENCE [LARGE SCALE GENOMIC DNA]</scope>
    <source>
        <strain evidence="1">Kwan_BN1</strain>
    </source>
</reference>
<dbReference type="Proteomes" id="UP000593567">
    <property type="component" value="Unassembled WGS sequence"/>
</dbReference>
<comment type="caution">
    <text evidence="1">The sequence shown here is derived from an EMBL/GenBank/DDBJ whole genome shotgun (WGS) entry which is preliminary data.</text>
</comment>
<evidence type="ECO:0000313" key="1">
    <source>
        <dbReference type="EMBL" id="KAF6037211.1"/>
    </source>
</evidence>
<dbReference type="AlphaFoldDB" id="A0A7J7KH46"/>
<sequence length="113" mass="12669">MTTTIPSMTTLSLYGHPYLYDHPYPHSVYHYVQDQLSHQHLSHYSDPIIPMLRSTVVSVTTLPSLSVCTHRSPHLGLTSPVSVWAMTHLRFSVIPATILSSRLGDSITVILMQ</sequence>
<proteinExistence type="predicted"/>
<keyword evidence="2" id="KW-1185">Reference proteome</keyword>